<dbReference type="AlphaFoldDB" id="A0A2W5AU95"/>
<evidence type="ECO:0000313" key="6">
    <source>
        <dbReference type="EMBL" id="PZO74071.1"/>
    </source>
</evidence>
<feature type="signal peptide" evidence="5">
    <location>
        <begin position="1"/>
        <end position="24"/>
    </location>
</feature>
<dbReference type="PANTHER" id="PTHR24189:SF50">
    <property type="entry name" value="ANKYRIN REPEAT AND SOCS BOX PROTEIN 2"/>
    <property type="match status" value="1"/>
</dbReference>
<dbReference type="PROSITE" id="PS50088">
    <property type="entry name" value="ANK_REPEAT"/>
    <property type="match status" value="1"/>
</dbReference>
<comment type="caution">
    <text evidence="6">The sequence shown here is derived from an EMBL/GenBank/DDBJ whole genome shotgun (WGS) entry which is preliminary data.</text>
</comment>
<evidence type="ECO:0000256" key="4">
    <source>
        <dbReference type="SAM" id="MobiDB-lite"/>
    </source>
</evidence>
<dbReference type="Proteomes" id="UP000248614">
    <property type="component" value="Unassembled WGS sequence"/>
</dbReference>
<dbReference type="GO" id="GO:0005737">
    <property type="term" value="C:cytoplasm"/>
    <property type="evidence" value="ECO:0007669"/>
    <property type="project" value="TreeGrafter"/>
</dbReference>
<feature type="chain" id="PRO_5015964583" evidence="5">
    <location>
        <begin position="25"/>
        <end position="762"/>
    </location>
</feature>
<dbReference type="InterPro" id="IPR050745">
    <property type="entry name" value="Multifunctional_regulatory"/>
</dbReference>
<dbReference type="SMART" id="SM00248">
    <property type="entry name" value="ANK"/>
    <property type="match status" value="5"/>
</dbReference>
<dbReference type="PROSITE" id="PS51257">
    <property type="entry name" value="PROKAR_LIPOPROTEIN"/>
    <property type="match status" value="1"/>
</dbReference>
<proteinExistence type="predicted"/>
<dbReference type="Pfam" id="PF00023">
    <property type="entry name" value="Ank"/>
    <property type="match status" value="1"/>
</dbReference>
<dbReference type="EMBL" id="QFNF01000043">
    <property type="protein sequence ID" value="PZO74071.1"/>
    <property type="molecule type" value="Genomic_DNA"/>
</dbReference>
<sequence length="762" mass="81907">MLRSVPVVLFSLLISTACTGQSSAQTVEHVLRQKTARLKARDPGKEAASAATRGDSRLAATNYIGPMPSGWSLPGVSCAVWTRLAIGKWYVADDVITSKEEVTHGEAVVRFVNRYNQALVDRPAFLYPELCAREGKRPKARYTGTVRTYAEAARSADPAMLASVPAGADINARDPLGHTALNWALYRSDGEMARLLVERGADPSVRPPSSGGDYDGPAPLAQAVRMKNAALIATMLDRGARFSGATGLCVDRREPEQLTAPECDWIGLLVMSGRADLLERAVRDRRATAIAGEQAAVQGEIGSGFTRALDTRQEDAVIRLLPLLEGGDPSFWVHRLMKAGRFDLARRYVALHAEELGRSKAESTLWAVAAQAGQEDALVFLANYGGELNLLPQPRLGSCGTAASRGDIDALATCVREAADRRLRIEARIKAGDTPGLLALAREATDLHEYRRATIVDVVAQHGTAAMMRALAPLVAPVRLDRFHDQSQTAFPDSRFPQIASWDGLLALKQRLDSFPRAANAAVERNDPALVASLAALKPTGVAPALTNYMGRIEPRIPMEPLEDSTTEALPNAPDADKMAMIRSLVQLVATSDGPQAMEDALGSAIRAGWNDVIRLILAAGFRGDRAQRPDQLWHWWSGLSNACKPSTGELLTSAGVRIDYPLDARLNGEPPIWLVTAGCKNPASAAVLVRAGADVNTLSGLEADGDTMVDVALRRRKPLMAEALRKLGGVTSAQLPPGKSSKRQEARGDVDWDLVPNGEVQ</sequence>
<dbReference type="PANTHER" id="PTHR24189">
    <property type="entry name" value="MYOTROPHIN"/>
    <property type="match status" value="1"/>
</dbReference>
<dbReference type="Gene3D" id="1.25.40.20">
    <property type="entry name" value="Ankyrin repeat-containing domain"/>
    <property type="match status" value="2"/>
</dbReference>
<evidence type="ECO:0000313" key="7">
    <source>
        <dbReference type="Proteomes" id="UP000248614"/>
    </source>
</evidence>
<feature type="region of interest" description="Disordered" evidence="4">
    <location>
        <begin position="731"/>
        <end position="762"/>
    </location>
</feature>
<dbReference type="InterPro" id="IPR002110">
    <property type="entry name" value="Ankyrin_rpt"/>
</dbReference>
<keyword evidence="1" id="KW-0677">Repeat</keyword>
<feature type="repeat" description="ANK" evidence="3">
    <location>
        <begin position="176"/>
        <end position="208"/>
    </location>
</feature>
<evidence type="ECO:0000256" key="3">
    <source>
        <dbReference type="PROSITE-ProRule" id="PRU00023"/>
    </source>
</evidence>
<evidence type="ECO:0000256" key="5">
    <source>
        <dbReference type="SAM" id="SignalP"/>
    </source>
</evidence>
<dbReference type="SUPFAM" id="SSF48403">
    <property type="entry name" value="Ankyrin repeat"/>
    <property type="match status" value="2"/>
</dbReference>
<protein>
    <submittedName>
        <fullName evidence="6">Uncharacterized protein</fullName>
    </submittedName>
</protein>
<organism evidence="6 7">
    <name type="scientific">Sphingomonas hengshuiensis</name>
    <dbReference type="NCBI Taxonomy" id="1609977"/>
    <lineage>
        <taxon>Bacteria</taxon>
        <taxon>Pseudomonadati</taxon>
        <taxon>Pseudomonadota</taxon>
        <taxon>Alphaproteobacteria</taxon>
        <taxon>Sphingomonadales</taxon>
        <taxon>Sphingomonadaceae</taxon>
        <taxon>Sphingomonas</taxon>
    </lineage>
</organism>
<accession>A0A2W5AU95</accession>
<dbReference type="InterPro" id="IPR036770">
    <property type="entry name" value="Ankyrin_rpt-contain_sf"/>
</dbReference>
<keyword evidence="5" id="KW-0732">Signal</keyword>
<name>A0A2W5AU95_9SPHN</name>
<reference evidence="6 7" key="1">
    <citation type="submission" date="2017-08" db="EMBL/GenBank/DDBJ databases">
        <title>Infants hospitalized years apart are colonized by the same room-sourced microbial strains.</title>
        <authorList>
            <person name="Brooks B."/>
            <person name="Olm M.R."/>
            <person name="Firek B.A."/>
            <person name="Baker R."/>
            <person name="Thomas B.C."/>
            <person name="Morowitz M.J."/>
            <person name="Banfield J.F."/>
        </authorList>
    </citation>
    <scope>NUCLEOTIDE SEQUENCE [LARGE SCALE GENOMIC DNA]</scope>
    <source>
        <strain evidence="6">S2_018_000_R3_110</strain>
    </source>
</reference>
<evidence type="ECO:0000256" key="2">
    <source>
        <dbReference type="ARBA" id="ARBA00023043"/>
    </source>
</evidence>
<gene>
    <name evidence="6" type="ORF">DI632_13670</name>
</gene>
<evidence type="ECO:0000256" key="1">
    <source>
        <dbReference type="ARBA" id="ARBA00022737"/>
    </source>
</evidence>
<keyword evidence="2 3" id="KW-0040">ANK repeat</keyword>
<dbReference type="PROSITE" id="PS50297">
    <property type="entry name" value="ANK_REP_REGION"/>
    <property type="match status" value="1"/>
</dbReference>